<evidence type="ECO:0000256" key="4">
    <source>
        <dbReference type="ARBA" id="ARBA00023274"/>
    </source>
</evidence>
<evidence type="ECO:0000256" key="6">
    <source>
        <dbReference type="RuleBase" id="RU004414"/>
    </source>
</evidence>
<dbReference type="Proteomes" id="UP000176377">
    <property type="component" value="Unassembled WGS sequence"/>
</dbReference>
<reference evidence="7 8" key="1">
    <citation type="journal article" date="2016" name="Nat. Commun.">
        <title>Thousands of microbial genomes shed light on interconnected biogeochemical processes in an aquifer system.</title>
        <authorList>
            <person name="Anantharaman K."/>
            <person name="Brown C.T."/>
            <person name="Hug L.A."/>
            <person name="Sharon I."/>
            <person name="Castelle C.J."/>
            <person name="Probst A.J."/>
            <person name="Thomas B.C."/>
            <person name="Singh A."/>
            <person name="Wilkins M.J."/>
            <person name="Karaoz U."/>
            <person name="Brodie E.L."/>
            <person name="Williams K.H."/>
            <person name="Hubbard S.S."/>
            <person name="Banfield J.F."/>
        </authorList>
    </citation>
    <scope>NUCLEOTIDE SEQUENCE [LARGE SCALE GENOMIC DNA]</scope>
</reference>
<dbReference type="NCBIfam" id="TIGR01164">
    <property type="entry name" value="rplP_bact"/>
    <property type="match status" value="1"/>
</dbReference>
<dbReference type="PANTHER" id="PTHR12220">
    <property type="entry name" value="50S/60S RIBOSOMAL PROTEIN L16"/>
    <property type="match status" value="1"/>
</dbReference>
<dbReference type="PANTHER" id="PTHR12220:SF13">
    <property type="entry name" value="LARGE RIBOSOMAL SUBUNIT PROTEIN UL16M"/>
    <property type="match status" value="1"/>
</dbReference>
<keyword evidence="4 5" id="KW-0687">Ribonucleoprotein</keyword>
<comment type="similarity">
    <text evidence="1 5">Belongs to the universal ribosomal protein uL16 family.</text>
</comment>
<dbReference type="CDD" id="cd01433">
    <property type="entry name" value="Ribosomal_L16_L10e"/>
    <property type="match status" value="1"/>
</dbReference>
<keyword evidence="6" id="KW-0699">rRNA-binding</keyword>
<sequence>MLSPKKTKHRKWQTGRRRGARLVQPETRGTTVAFGAFGLKATTQARVTSNQLEAARRALHRAAGKTAKVWTRVFPDRPFTQKAAEVGMGSGKGDVQGYVFDVRPGRVIFEVDGAPEAMAREALRKAGTKLPLKVRVIARQ</sequence>
<dbReference type="GO" id="GO:0019843">
    <property type="term" value="F:rRNA binding"/>
    <property type="evidence" value="ECO:0007669"/>
    <property type="project" value="UniProtKB-KW"/>
</dbReference>
<evidence type="ECO:0000256" key="1">
    <source>
        <dbReference type="ARBA" id="ARBA00008931"/>
    </source>
</evidence>
<protein>
    <recommendedName>
        <fullName evidence="6">50S ribosomal protein L16</fullName>
    </recommendedName>
</protein>
<organism evidence="7 8">
    <name type="scientific">Candidatus Kaiserbacteria bacterium RIFCSPHIGHO2_01_FULL_56_24</name>
    <dbReference type="NCBI Taxonomy" id="1798487"/>
    <lineage>
        <taxon>Bacteria</taxon>
        <taxon>Candidatus Kaiseribacteriota</taxon>
    </lineage>
</organism>
<dbReference type="EMBL" id="MFLA01000047">
    <property type="protein sequence ID" value="OGG57651.1"/>
    <property type="molecule type" value="Genomic_DNA"/>
</dbReference>
<evidence type="ECO:0000313" key="8">
    <source>
        <dbReference type="Proteomes" id="UP000176377"/>
    </source>
</evidence>
<dbReference type="Pfam" id="PF00252">
    <property type="entry name" value="Ribosomal_L16"/>
    <property type="match status" value="1"/>
</dbReference>
<dbReference type="InterPro" id="IPR000114">
    <property type="entry name" value="Ribosomal_uL16_bact-type"/>
</dbReference>
<gene>
    <name evidence="7" type="ORF">A2765_05940</name>
</gene>
<evidence type="ECO:0000256" key="3">
    <source>
        <dbReference type="ARBA" id="ARBA00022980"/>
    </source>
</evidence>
<dbReference type="InterPro" id="IPR016180">
    <property type="entry name" value="Ribosomal_uL16_dom"/>
</dbReference>
<dbReference type="AlphaFoldDB" id="A0A1F6D8H4"/>
<dbReference type="Gene3D" id="3.90.1170.10">
    <property type="entry name" value="Ribosomal protein L10e/L16"/>
    <property type="match status" value="1"/>
</dbReference>
<evidence type="ECO:0000256" key="5">
    <source>
        <dbReference type="RuleBase" id="RU004413"/>
    </source>
</evidence>
<dbReference type="GO" id="GO:0022625">
    <property type="term" value="C:cytosolic large ribosomal subunit"/>
    <property type="evidence" value="ECO:0007669"/>
    <property type="project" value="TreeGrafter"/>
</dbReference>
<evidence type="ECO:0000256" key="2">
    <source>
        <dbReference type="ARBA" id="ARBA00022555"/>
    </source>
</evidence>
<keyword evidence="6" id="KW-0694">RNA-binding</keyword>
<keyword evidence="2 6" id="KW-0820">tRNA-binding</keyword>
<dbReference type="GO" id="GO:0003735">
    <property type="term" value="F:structural constituent of ribosome"/>
    <property type="evidence" value="ECO:0007669"/>
    <property type="project" value="InterPro"/>
</dbReference>
<name>A0A1F6D8H4_9BACT</name>
<dbReference type="SUPFAM" id="SSF54686">
    <property type="entry name" value="Ribosomal protein L16p/L10e"/>
    <property type="match status" value="1"/>
</dbReference>
<accession>A0A1F6D8H4</accession>
<comment type="caution">
    <text evidence="7">The sequence shown here is derived from an EMBL/GenBank/DDBJ whole genome shotgun (WGS) entry which is preliminary data.</text>
</comment>
<evidence type="ECO:0000313" key="7">
    <source>
        <dbReference type="EMBL" id="OGG57651.1"/>
    </source>
</evidence>
<dbReference type="FunFam" id="3.90.1170.10:FF:000001">
    <property type="entry name" value="50S ribosomal protein L16"/>
    <property type="match status" value="1"/>
</dbReference>
<proteinExistence type="inferred from homology"/>
<comment type="function">
    <text evidence="6">Binds 23S rRNA and is also seen to make contacts with the A and possibly P site tRNAs.</text>
</comment>
<dbReference type="GO" id="GO:0006412">
    <property type="term" value="P:translation"/>
    <property type="evidence" value="ECO:0007669"/>
    <property type="project" value="InterPro"/>
</dbReference>
<keyword evidence="3 5" id="KW-0689">Ribosomal protein</keyword>
<dbReference type="InterPro" id="IPR047873">
    <property type="entry name" value="Ribosomal_uL16"/>
</dbReference>
<dbReference type="InterPro" id="IPR036920">
    <property type="entry name" value="Ribosomal_uL16_sf"/>
</dbReference>
<dbReference type="PRINTS" id="PR00060">
    <property type="entry name" value="RIBOSOMALL16"/>
</dbReference>
<comment type="subunit">
    <text evidence="6">Part of the 50S ribosomal subunit.</text>
</comment>
<dbReference type="GO" id="GO:0000049">
    <property type="term" value="F:tRNA binding"/>
    <property type="evidence" value="ECO:0007669"/>
    <property type="project" value="UniProtKB-KW"/>
</dbReference>